<protein>
    <submittedName>
        <fullName evidence="1">Uncharacterized protein</fullName>
    </submittedName>
</protein>
<name>A0A6S6QP47_9FIRM</name>
<sequence length="403" mass="46791">MLRNKIVYLFFLLFAGILSILYNVYFMSVVFIAVILLPFFLMGITATTLYFLKTDLELLDTSARKGDPFSVAVLVNNQTLFPVTKLTIELTYKNELSDLVKKEAVTLALDLRSSRRIDINLSSTHCGTIQFQIKRIKVYDYFQMFRISKKVNVCKSLAVIPPIHAIKEDFIEDKYNIESDFDTDNFSKHRSGNDPSEVFGIREYREGDKASRIHWKLSYKQNTLMIKEFSEPIKDSIFILLDFYLVEGERKRLYYYDGLLETVLSVSNACLDYGHPHSIYWCKENGSCIEQKITEREDYYGVLDVLLQEDAVTHSYSNAFNKKQLLSKDKATHVIYITTHVTEEMIAQASREWYGTLLYVFYIKVDETVVSKELHESFTMNDVILYEILLDDLKGSLGKISKR</sequence>
<accession>A0A6S6QP47</accession>
<dbReference type="PANTHER" id="PTHR34351">
    <property type="entry name" value="SLR1927 PROTEIN-RELATED"/>
    <property type="match status" value="1"/>
</dbReference>
<dbReference type="Proteomes" id="UP000515561">
    <property type="component" value="Chromosome"/>
</dbReference>
<reference evidence="1 2" key="1">
    <citation type="journal article" date="2016" name="Int. J. Syst. Evol. Microbiol.">
        <title>Descriptions of Anaerotaenia torta gen. nov., sp. nov. and Anaerocolumna cellulosilytica gen. nov., sp. nov. isolated from a methanogenic reactor of cattle waste.</title>
        <authorList>
            <person name="Uek A."/>
            <person name="Ohtaki Y."/>
            <person name="Kaku N."/>
            <person name="Ueki K."/>
        </authorList>
    </citation>
    <scope>NUCLEOTIDE SEQUENCE [LARGE SCALE GENOMIC DNA]</scope>
    <source>
        <strain evidence="1 2">SN021</strain>
    </source>
</reference>
<gene>
    <name evidence="1" type="ORF">acsn021_07020</name>
</gene>
<dbReference type="PANTHER" id="PTHR34351:SF2">
    <property type="entry name" value="DUF58 DOMAIN-CONTAINING PROTEIN"/>
    <property type="match status" value="1"/>
</dbReference>
<dbReference type="RefSeq" id="WP_184095804.1">
    <property type="nucleotide sequence ID" value="NZ_AP023367.1"/>
</dbReference>
<evidence type="ECO:0000313" key="2">
    <source>
        <dbReference type="Proteomes" id="UP000515561"/>
    </source>
</evidence>
<evidence type="ECO:0000313" key="1">
    <source>
        <dbReference type="EMBL" id="BCJ93133.1"/>
    </source>
</evidence>
<dbReference type="KEGG" id="acel:acsn021_07020"/>
<keyword evidence="2" id="KW-1185">Reference proteome</keyword>
<dbReference type="EMBL" id="AP023367">
    <property type="protein sequence ID" value="BCJ93133.1"/>
    <property type="molecule type" value="Genomic_DNA"/>
</dbReference>
<dbReference type="AlphaFoldDB" id="A0A6S6QP47"/>
<organism evidence="1 2">
    <name type="scientific">Anaerocolumna cellulosilytica</name>
    <dbReference type="NCBI Taxonomy" id="433286"/>
    <lineage>
        <taxon>Bacteria</taxon>
        <taxon>Bacillati</taxon>
        <taxon>Bacillota</taxon>
        <taxon>Clostridia</taxon>
        <taxon>Lachnospirales</taxon>
        <taxon>Lachnospiraceae</taxon>
        <taxon>Anaerocolumna</taxon>
    </lineage>
</organism>
<proteinExistence type="predicted"/>